<evidence type="ECO:0000313" key="12">
    <source>
        <dbReference type="EMBL" id="MBE7524940.1"/>
    </source>
</evidence>
<comment type="caution">
    <text evidence="12">The sequence shown here is derived from an EMBL/GenBank/DDBJ whole genome shotgun (WGS) entry which is preliminary data.</text>
</comment>
<evidence type="ECO:0000259" key="9">
    <source>
        <dbReference type="PROSITE" id="PS51192"/>
    </source>
</evidence>
<dbReference type="Gene3D" id="3.40.50.300">
    <property type="entry name" value="P-loop containing nucleotide triphosphate hydrolases"/>
    <property type="match status" value="2"/>
</dbReference>
<dbReference type="InterPro" id="IPR011545">
    <property type="entry name" value="DEAD/DEAH_box_helicase_dom"/>
</dbReference>
<dbReference type="PANTHER" id="PTHR47959">
    <property type="entry name" value="ATP-DEPENDENT RNA HELICASE RHLE-RELATED"/>
    <property type="match status" value="1"/>
</dbReference>
<dbReference type="GO" id="GO:0003724">
    <property type="term" value="F:RNA helicase activity"/>
    <property type="evidence" value="ECO:0007669"/>
    <property type="project" value="InterPro"/>
</dbReference>
<dbReference type="AlphaFoldDB" id="A0A928TU45"/>
<dbReference type="EMBL" id="JABTTY010000001">
    <property type="protein sequence ID" value="MBE7524940.1"/>
    <property type="molecule type" value="Genomic_DNA"/>
</dbReference>
<evidence type="ECO:0000256" key="4">
    <source>
        <dbReference type="ARBA" id="ARBA00022840"/>
    </source>
</evidence>
<feature type="domain" description="DEAD-box RNA helicase Q" evidence="11">
    <location>
        <begin position="9"/>
        <end position="37"/>
    </location>
</feature>
<organism evidence="12 13">
    <name type="scientific">candidate division WWE3 bacterium</name>
    <dbReference type="NCBI Taxonomy" id="2053526"/>
    <lineage>
        <taxon>Bacteria</taxon>
        <taxon>Katanobacteria</taxon>
    </lineage>
</organism>
<dbReference type="InterPro" id="IPR014014">
    <property type="entry name" value="RNA_helicase_DEAD_Q_motif"/>
</dbReference>
<keyword evidence="2 7" id="KW-0378">Hydrolase</keyword>
<dbReference type="GO" id="GO:0005524">
    <property type="term" value="F:ATP binding"/>
    <property type="evidence" value="ECO:0007669"/>
    <property type="project" value="UniProtKB-KW"/>
</dbReference>
<gene>
    <name evidence="12" type="ORF">HS096_00875</name>
</gene>
<evidence type="ECO:0000259" key="11">
    <source>
        <dbReference type="PROSITE" id="PS51195"/>
    </source>
</evidence>
<dbReference type="GO" id="GO:0003676">
    <property type="term" value="F:nucleic acid binding"/>
    <property type="evidence" value="ECO:0007669"/>
    <property type="project" value="InterPro"/>
</dbReference>
<dbReference type="Proteomes" id="UP000710385">
    <property type="component" value="Unassembled WGS sequence"/>
</dbReference>
<dbReference type="SMART" id="SM00487">
    <property type="entry name" value="DEXDc"/>
    <property type="match status" value="1"/>
</dbReference>
<feature type="compositionally biased region" description="Basic residues" evidence="8">
    <location>
        <begin position="388"/>
        <end position="405"/>
    </location>
</feature>
<dbReference type="PROSITE" id="PS51194">
    <property type="entry name" value="HELICASE_CTER"/>
    <property type="match status" value="1"/>
</dbReference>
<evidence type="ECO:0000256" key="3">
    <source>
        <dbReference type="ARBA" id="ARBA00022806"/>
    </source>
</evidence>
<dbReference type="PROSITE" id="PS51192">
    <property type="entry name" value="HELICASE_ATP_BIND_1"/>
    <property type="match status" value="1"/>
</dbReference>
<dbReference type="Pfam" id="PF00271">
    <property type="entry name" value="Helicase_C"/>
    <property type="match status" value="1"/>
</dbReference>
<reference evidence="12" key="1">
    <citation type="submission" date="2020-05" db="EMBL/GenBank/DDBJ databases">
        <title>High-Quality Genomes of Partial-Nitritation/Anammox System by Hierarchical Clustering Based Hybrid Assembly.</title>
        <authorList>
            <person name="Liu L."/>
            <person name="Wang Y."/>
            <person name="Che Y."/>
            <person name="Chen Y."/>
            <person name="Xia Y."/>
            <person name="Luo R."/>
            <person name="Cheng S.H."/>
            <person name="Zheng C."/>
            <person name="Zhang T."/>
        </authorList>
    </citation>
    <scope>NUCLEOTIDE SEQUENCE</scope>
    <source>
        <strain evidence="12">H1_PAT1</strain>
    </source>
</reference>
<evidence type="ECO:0000256" key="1">
    <source>
        <dbReference type="ARBA" id="ARBA00022741"/>
    </source>
</evidence>
<keyword evidence="1 7" id="KW-0547">Nucleotide-binding</keyword>
<dbReference type="InterPro" id="IPR000629">
    <property type="entry name" value="RNA-helicase_DEAD-box_CS"/>
</dbReference>
<dbReference type="InterPro" id="IPR027417">
    <property type="entry name" value="P-loop_NTPase"/>
</dbReference>
<evidence type="ECO:0000256" key="6">
    <source>
        <dbReference type="PROSITE-ProRule" id="PRU00552"/>
    </source>
</evidence>
<evidence type="ECO:0000313" key="13">
    <source>
        <dbReference type="Proteomes" id="UP000710385"/>
    </source>
</evidence>
<proteinExistence type="inferred from homology"/>
<evidence type="ECO:0000259" key="10">
    <source>
        <dbReference type="PROSITE" id="PS51194"/>
    </source>
</evidence>
<sequence>MHKQFSTTPIFYGLGIAPKLLEILDHLKYATPTPIQQKSIPVAIEGKDLIGIAQTGTGKTLAFGIPMIQRLAQTKGRGLVILPTRELALQVDETFQKIGRPIGLRTAVLIGGASMHVQMQHIKKNPHVIIATPGRLIDHLEQKTIKLHEVKVLVLDEADRMLDMGFAPQINRILLAVPKDRQTMLFSATMPGEIARIAAGHMKLPVRVEIARSGTAAERVSQELYVVRKEDKPRLLDRLLGEYRGSVLVFSRTKHGAKKIARAVRAMGHKAAEIHSNRSLAQRREALDGFKTGKYRVLVATDIAARGIDVTGIELVINFDLPDNAEDYVHRIGRTGRAGREGRAISFATPDQMGDVRAIERLIRAALPKKNLPLLPPHRAPIAEKPRYPHPQKRQAGGPRRRRWQ</sequence>
<dbReference type="CDD" id="cd18787">
    <property type="entry name" value="SF2_C_DEAD"/>
    <property type="match status" value="1"/>
</dbReference>
<keyword evidence="4 7" id="KW-0067">ATP-binding</keyword>
<protein>
    <submittedName>
        <fullName evidence="12">DEAD/DEAH box helicase</fullName>
    </submittedName>
</protein>
<feature type="domain" description="Helicase C-terminal" evidence="10">
    <location>
        <begin position="235"/>
        <end position="383"/>
    </location>
</feature>
<dbReference type="PROSITE" id="PS00039">
    <property type="entry name" value="DEAD_ATP_HELICASE"/>
    <property type="match status" value="1"/>
</dbReference>
<feature type="region of interest" description="Disordered" evidence="8">
    <location>
        <begin position="374"/>
        <end position="405"/>
    </location>
</feature>
<dbReference type="GO" id="GO:0005829">
    <property type="term" value="C:cytosol"/>
    <property type="evidence" value="ECO:0007669"/>
    <property type="project" value="TreeGrafter"/>
</dbReference>
<keyword evidence="3 7" id="KW-0347">Helicase</keyword>
<comment type="similarity">
    <text evidence="5 7">Belongs to the DEAD box helicase family.</text>
</comment>
<dbReference type="PROSITE" id="PS51195">
    <property type="entry name" value="Q_MOTIF"/>
    <property type="match status" value="1"/>
</dbReference>
<evidence type="ECO:0000256" key="8">
    <source>
        <dbReference type="SAM" id="MobiDB-lite"/>
    </source>
</evidence>
<evidence type="ECO:0000256" key="7">
    <source>
        <dbReference type="RuleBase" id="RU000492"/>
    </source>
</evidence>
<dbReference type="InterPro" id="IPR001650">
    <property type="entry name" value="Helicase_C-like"/>
</dbReference>
<dbReference type="Pfam" id="PF00270">
    <property type="entry name" value="DEAD"/>
    <property type="match status" value="1"/>
</dbReference>
<dbReference type="InterPro" id="IPR044742">
    <property type="entry name" value="DEAD/DEAH_RhlB"/>
</dbReference>
<evidence type="ECO:0000256" key="5">
    <source>
        <dbReference type="ARBA" id="ARBA00038437"/>
    </source>
</evidence>
<feature type="domain" description="Helicase ATP-binding" evidence="9">
    <location>
        <begin position="40"/>
        <end position="208"/>
    </location>
</feature>
<dbReference type="InterPro" id="IPR014001">
    <property type="entry name" value="Helicase_ATP-bd"/>
</dbReference>
<dbReference type="SUPFAM" id="SSF52540">
    <property type="entry name" value="P-loop containing nucleoside triphosphate hydrolases"/>
    <property type="match status" value="1"/>
</dbReference>
<feature type="short sequence motif" description="Q motif" evidence="6">
    <location>
        <begin position="9"/>
        <end position="37"/>
    </location>
</feature>
<accession>A0A928TU45</accession>
<name>A0A928TU45_UNCKA</name>
<dbReference type="CDD" id="cd00268">
    <property type="entry name" value="DEADc"/>
    <property type="match status" value="1"/>
</dbReference>
<dbReference type="GO" id="GO:0016787">
    <property type="term" value="F:hydrolase activity"/>
    <property type="evidence" value="ECO:0007669"/>
    <property type="project" value="UniProtKB-KW"/>
</dbReference>
<dbReference type="InterPro" id="IPR050079">
    <property type="entry name" value="DEAD_box_RNA_helicase"/>
</dbReference>
<dbReference type="PANTHER" id="PTHR47959:SF13">
    <property type="entry name" value="ATP-DEPENDENT RNA HELICASE RHLE"/>
    <property type="match status" value="1"/>
</dbReference>
<evidence type="ECO:0000256" key="2">
    <source>
        <dbReference type="ARBA" id="ARBA00022801"/>
    </source>
</evidence>
<dbReference type="SMART" id="SM00490">
    <property type="entry name" value="HELICc"/>
    <property type="match status" value="1"/>
</dbReference>